<evidence type="ECO:0000256" key="2">
    <source>
        <dbReference type="SAM" id="MobiDB-lite"/>
    </source>
</evidence>
<dbReference type="InterPro" id="IPR000504">
    <property type="entry name" value="RRM_dom"/>
</dbReference>
<feature type="region of interest" description="Disordered" evidence="2">
    <location>
        <begin position="458"/>
        <end position="513"/>
    </location>
</feature>
<dbReference type="Pfam" id="PF00076">
    <property type="entry name" value="RRM_1"/>
    <property type="match status" value="1"/>
</dbReference>
<feature type="region of interest" description="Disordered" evidence="2">
    <location>
        <begin position="820"/>
        <end position="999"/>
    </location>
</feature>
<feature type="compositionally biased region" description="Polar residues" evidence="2">
    <location>
        <begin position="952"/>
        <end position="984"/>
    </location>
</feature>
<feature type="region of interest" description="Disordered" evidence="2">
    <location>
        <begin position="152"/>
        <end position="173"/>
    </location>
</feature>
<dbReference type="EMBL" id="KQ965736">
    <property type="protein sequence ID" value="KXS20187.1"/>
    <property type="molecule type" value="Genomic_DNA"/>
</dbReference>
<dbReference type="Gene3D" id="3.30.70.330">
    <property type="match status" value="1"/>
</dbReference>
<dbReference type="STRING" id="1344416.A0A139AU04"/>
<reference evidence="4 5" key="1">
    <citation type="journal article" date="2015" name="Genome Biol. Evol.">
        <title>Phylogenomic analyses indicate that early fungi evolved digesting cell walls of algal ancestors of land plants.</title>
        <authorList>
            <person name="Chang Y."/>
            <person name="Wang S."/>
            <person name="Sekimoto S."/>
            <person name="Aerts A.L."/>
            <person name="Choi C."/>
            <person name="Clum A."/>
            <person name="LaButti K.M."/>
            <person name="Lindquist E.A."/>
            <person name="Yee Ngan C."/>
            <person name="Ohm R.A."/>
            <person name="Salamov A.A."/>
            <person name="Grigoriev I.V."/>
            <person name="Spatafora J.W."/>
            <person name="Berbee M.L."/>
        </authorList>
    </citation>
    <scope>NUCLEOTIDE SEQUENCE [LARGE SCALE GENOMIC DNA]</scope>
    <source>
        <strain evidence="4 5">JEL478</strain>
    </source>
</reference>
<sequence length="999" mass="108313">MEGNIDHTDIRNDYNAASFRNCMIYDTRLLEKFLIISKIVPCFENPWAGDTWLSGSDTPNSRFTRFISAGGGFTQFFIVRKKQSFINDFSIGSRVSFGAVRLRALDERPSYFFAQAPNPPRAGFRTSLAGASPRHLLLERLLLAPNHQMCASADSAANPPTPPQSASTDRTSTEVTDLFAPIPDKLHLNGEINQLNPGTGASGREMDGTDRFVGDMDRLSDRTLSRAMTQDSGHTPSESSQSPFDKERANNTPARRQSAMLMPTESSFVAPHPMKPMHSYHQSIGRSPISPGFDRPLAAHFNTNALYSAMPASSPSPGVERVQSPPGASRSLDRTHHHVQMALPPELLAARQSSLPSFGQADMTGARLLRRHSELMPQLARKGSFPRADLDPMYDAGYLGGTQDPSFGGVLEGDPDGVHGDLYNGILQSDLIQSPDGSYPPFELPLSPTDHRPLDEYQRIRPSGSNGAIQSSAQGQGGQVRSGANYMPSSGGYGNYPSNGRAPIEGRNGSNVTPDYAHQQLLLLQRQQQQQRQLRLIHLEQQRQLQSLAMGRSVPMVEQAYSREGMDNPEWDAKSSARDHSLPRDVYSGQQLVRDSFSPPLPESGGYGYYSTGPRAAPSAEGRLSPENTCLFVANVRSTFGDETLRRTMRRVFERWGRVIKVDVVRAKGTGMPCCFVTFERAEDAALAFHDAPGTVVDGRPIRVERARSKQGEAAAAAAAAAVALGVPSNSLSRMGTWPGHGVSGSNGRFPPHELAALRTLQIQQRPQGGLLSQAVRSPDSEQHFSFDPMSEELSQMGYAPQRTDVRRRSDQTILMQQQMQNSASYASNPYAPPITPPLSSPTGSHTFDNPFDSFGRGTGTAGNQHSPFRPAPAVGISPARPQGTSAAVGRLSPRRSLDNPTADTWRTVGAAIGPNLQGTQGGSSVQPPASTNASLAMPSFAPWEAEVTRGPPTQSSTSGFESNSFGRPTQRNFQTQQNLSSYGLWSALDTGADTGQKQ</sequence>
<dbReference type="InterPro" id="IPR050441">
    <property type="entry name" value="RBM"/>
</dbReference>
<dbReference type="SUPFAM" id="SSF54928">
    <property type="entry name" value="RNA-binding domain, RBD"/>
    <property type="match status" value="1"/>
</dbReference>
<dbReference type="InterPro" id="IPR012677">
    <property type="entry name" value="Nucleotide-bd_a/b_plait_sf"/>
</dbReference>
<feature type="domain" description="RRM" evidence="3">
    <location>
        <begin position="629"/>
        <end position="709"/>
    </location>
</feature>
<dbReference type="OrthoDB" id="410044at2759"/>
<feature type="compositionally biased region" description="Polar residues" evidence="2">
    <location>
        <begin position="164"/>
        <end position="173"/>
    </location>
</feature>
<evidence type="ECO:0000313" key="5">
    <source>
        <dbReference type="Proteomes" id="UP000070544"/>
    </source>
</evidence>
<proteinExistence type="predicted"/>
<keyword evidence="1" id="KW-0694">RNA-binding</keyword>
<evidence type="ECO:0000259" key="3">
    <source>
        <dbReference type="PROSITE" id="PS50102"/>
    </source>
</evidence>
<protein>
    <recommendedName>
        <fullName evidence="3">RRM domain-containing protein</fullName>
    </recommendedName>
</protein>
<evidence type="ECO:0000256" key="1">
    <source>
        <dbReference type="PROSITE-ProRule" id="PRU00176"/>
    </source>
</evidence>
<feature type="compositionally biased region" description="Polar residues" evidence="2">
    <location>
        <begin position="917"/>
        <end position="935"/>
    </location>
</feature>
<dbReference type="SMART" id="SM00360">
    <property type="entry name" value="RRM"/>
    <property type="match status" value="1"/>
</dbReference>
<name>A0A139AU04_GONPJ</name>
<feature type="compositionally biased region" description="Polar residues" evidence="2">
    <location>
        <begin position="226"/>
        <end position="243"/>
    </location>
</feature>
<feature type="compositionally biased region" description="Basic and acidic residues" evidence="2">
    <location>
        <begin position="204"/>
        <end position="214"/>
    </location>
</feature>
<dbReference type="Proteomes" id="UP000070544">
    <property type="component" value="Unassembled WGS sequence"/>
</dbReference>
<dbReference type="GO" id="GO:0003723">
    <property type="term" value="F:RNA binding"/>
    <property type="evidence" value="ECO:0007669"/>
    <property type="project" value="UniProtKB-UniRule"/>
</dbReference>
<evidence type="ECO:0000313" key="4">
    <source>
        <dbReference type="EMBL" id="KXS20187.1"/>
    </source>
</evidence>
<feature type="region of interest" description="Disordered" evidence="2">
    <location>
        <begin position="311"/>
        <end position="332"/>
    </location>
</feature>
<dbReference type="InterPro" id="IPR035979">
    <property type="entry name" value="RBD_domain_sf"/>
</dbReference>
<organism evidence="4 5">
    <name type="scientific">Gonapodya prolifera (strain JEL478)</name>
    <name type="common">Monoblepharis prolifera</name>
    <dbReference type="NCBI Taxonomy" id="1344416"/>
    <lineage>
        <taxon>Eukaryota</taxon>
        <taxon>Fungi</taxon>
        <taxon>Fungi incertae sedis</taxon>
        <taxon>Chytridiomycota</taxon>
        <taxon>Chytridiomycota incertae sedis</taxon>
        <taxon>Monoblepharidomycetes</taxon>
        <taxon>Monoblepharidales</taxon>
        <taxon>Gonapodyaceae</taxon>
        <taxon>Gonapodya</taxon>
    </lineage>
</organism>
<dbReference type="AlphaFoldDB" id="A0A139AU04"/>
<gene>
    <name evidence="4" type="ORF">M427DRAFT_41486</name>
</gene>
<keyword evidence="5" id="KW-1185">Reference proteome</keyword>
<feature type="compositionally biased region" description="Low complexity" evidence="2">
    <location>
        <begin position="481"/>
        <end position="500"/>
    </location>
</feature>
<feature type="region of interest" description="Disordered" evidence="2">
    <location>
        <begin position="188"/>
        <end position="214"/>
    </location>
</feature>
<dbReference type="PANTHER" id="PTHR48034">
    <property type="entry name" value="TRANSFORMER-2 SEX-DETERMINING PROTEIN-RELATED"/>
    <property type="match status" value="1"/>
</dbReference>
<feature type="compositionally biased region" description="Low complexity" evidence="2">
    <location>
        <begin position="463"/>
        <end position="474"/>
    </location>
</feature>
<dbReference type="PROSITE" id="PS50102">
    <property type="entry name" value="RRM"/>
    <property type="match status" value="1"/>
</dbReference>
<accession>A0A139AU04</accession>
<feature type="region of interest" description="Disordered" evidence="2">
    <location>
        <begin position="226"/>
        <end position="259"/>
    </location>
</feature>
<feature type="compositionally biased region" description="Pro residues" evidence="2">
    <location>
        <begin position="831"/>
        <end position="840"/>
    </location>
</feature>